<keyword evidence="2 6" id="KW-0489">Methyltransferase</keyword>
<evidence type="ECO:0000256" key="3">
    <source>
        <dbReference type="ARBA" id="ARBA00022679"/>
    </source>
</evidence>
<dbReference type="EMBL" id="WNDP01000027">
    <property type="protein sequence ID" value="KAF1026217.1"/>
    <property type="molecule type" value="Genomic_DNA"/>
</dbReference>
<dbReference type="Proteomes" id="UP000490535">
    <property type="component" value="Unassembled WGS sequence"/>
</dbReference>
<accession>A0A833UWG4</accession>
<dbReference type="AlphaFoldDB" id="A0A833UWG4"/>
<sequence length="166" mass="18736">MINLMQGDCLELMKTIPDGSVDLILTDPPYGTTACKWDSVIQFDLMWSELKRIIKPNGAIVLFGSEPFSSALRMSNIKQYKYDWIWSKSRALGFTNAKNKPMNKHEIISVFSDGTCANGSKNKMPYYPQGLIPYGKKVSGIKICNADMSEGGHKFSRKSHKEEFIQ</sequence>
<dbReference type="EC" id="2.1.1.-" evidence="4"/>
<proteinExistence type="inferred from homology"/>
<protein>
    <recommendedName>
        <fullName evidence="4">Methyltransferase</fullName>
        <ecNumber evidence="4">2.1.1.-</ecNumber>
    </recommendedName>
</protein>
<dbReference type="InterPro" id="IPR002052">
    <property type="entry name" value="DNA_methylase_N6_adenine_CS"/>
</dbReference>
<evidence type="ECO:0000313" key="7">
    <source>
        <dbReference type="Proteomes" id="UP000490535"/>
    </source>
</evidence>
<dbReference type="GO" id="GO:0008170">
    <property type="term" value="F:N-methyltransferase activity"/>
    <property type="evidence" value="ECO:0007669"/>
    <property type="project" value="InterPro"/>
</dbReference>
<evidence type="ECO:0000256" key="2">
    <source>
        <dbReference type="ARBA" id="ARBA00022603"/>
    </source>
</evidence>
<dbReference type="GO" id="GO:0032259">
    <property type="term" value="P:methylation"/>
    <property type="evidence" value="ECO:0007669"/>
    <property type="project" value="UniProtKB-KW"/>
</dbReference>
<evidence type="ECO:0000259" key="5">
    <source>
        <dbReference type="Pfam" id="PF01555"/>
    </source>
</evidence>
<reference evidence="7" key="1">
    <citation type="journal article" date="2020" name="MBio">
        <title>Horizontal gene transfer to a defensive symbiont with a reduced genome amongst a multipartite beetle microbiome.</title>
        <authorList>
            <person name="Waterworth S.C."/>
            <person name="Florez L.V."/>
            <person name="Rees E.R."/>
            <person name="Hertweck C."/>
            <person name="Kaltenpoth M."/>
            <person name="Kwan J.C."/>
        </authorList>
    </citation>
    <scope>NUCLEOTIDE SEQUENCE [LARGE SCALE GENOMIC DNA]</scope>
</reference>
<comment type="similarity">
    <text evidence="1 4">Belongs to the N(4)/N(6)-methyltransferase family.</text>
</comment>
<dbReference type="SUPFAM" id="SSF53335">
    <property type="entry name" value="S-adenosyl-L-methionine-dependent methyltransferases"/>
    <property type="match status" value="1"/>
</dbReference>
<evidence type="ECO:0000256" key="1">
    <source>
        <dbReference type="ARBA" id="ARBA00006594"/>
    </source>
</evidence>
<dbReference type="Gene3D" id="3.40.50.150">
    <property type="entry name" value="Vaccinia Virus protein VP39"/>
    <property type="match status" value="1"/>
</dbReference>
<dbReference type="InterPro" id="IPR002941">
    <property type="entry name" value="DNA_methylase_N4/N6"/>
</dbReference>
<gene>
    <name evidence="6" type="primary">rsrIM_1</name>
    <name evidence="6" type="ORF">GAK29_01479</name>
</gene>
<organism evidence="6 7">
    <name type="scientific">Acinetobacter bereziniae</name>
    <name type="common">Acinetobacter genomosp. 10</name>
    <dbReference type="NCBI Taxonomy" id="106648"/>
    <lineage>
        <taxon>Bacteria</taxon>
        <taxon>Pseudomonadati</taxon>
        <taxon>Pseudomonadota</taxon>
        <taxon>Gammaproteobacteria</taxon>
        <taxon>Moraxellales</taxon>
        <taxon>Moraxellaceae</taxon>
        <taxon>Acinetobacter</taxon>
    </lineage>
</organism>
<dbReference type="GO" id="GO:0003677">
    <property type="term" value="F:DNA binding"/>
    <property type="evidence" value="ECO:0007669"/>
    <property type="project" value="InterPro"/>
</dbReference>
<dbReference type="InterPro" id="IPR001091">
    <property type="entry name" value="RM_Methyltransferase"/>
</dbReference>
<keyword evidence="3" id="KW-0808">Transferase</keyword>
<comment type="caution">
    <text evidence="6">The sequence shown here is derived from an EMBL/GenBank/DDBJ whole genome shotgun (WGS) entry which is preliminary data.</text>
</comment>
<dbReference type="InterPro" id="IPR029063">
    <property type="entry name" value="SAM-dependent_MTases_sf"/>
</dbReference>
<dbReference type="PROSITE" id="PS00092">
    <property type="entry name" value="N6_MTASE"/>
    <property type="match status" value="1"/>
</dbReference>
<name>A0A833UWG4_ACIBZ</name>
<dbReference type="Pfam" id="PF01555">
    <property type="entry name" value="N6_N4_Mtase"/>
    <property type="match status" value="1"/>
</dbReference>
<evidence type="ECO:0000313" key="6">
    <source>
        <dbReference type="EMBL" id="KAF1026217.1"/>
    </source>
</evidence>
<feature type="domain" description="DNA methylase N-4/N-6" evidence="5">
    <location>
        <begin position="21"/>
        <end position="126"/>
    </location>
</feature>
<evidence type="ECO:0000256" key="4">
    <source>
        <dbReference type="RuleBase" id="RU362026"/>
    </source>
</evidence>
<dbReference type="PRINTS" id="PR00508">
    <property type="entry name" value="S21N4MTFRASE"/>
</dbReference>